<dbReference type="EMBL" id="LS480641">
    <property type="protein sequence ID" value="SPT17128.1"/>
    <property type="molecule type" value="Genomic_DNA"/>
</dbReference>
<gene>
    <name evidence="3" type="ORF">CAMPLR22A2D_LOCUS1734</name>
</gene>
<proteinExistence type="predicted"/>
<feature type="region of interest" description="Disordered" evidence="1">
    <location>
        <begin position="1"/>
        <end position="20"/>
    </location>
</feature>
<keyword evidence="2" id="KW-1133">Transmembrane helix</keyword>
<dbReference type="AlphaFoldDB" id="A0A7H4LEU0"/>
<evidence type="ECO:0000256" key="2">
    <source>
        <dbReference type="SAM" id="Phobius"/>
    </source>
</evidence>
<dbReference type="Proteomes" id="UP000280104">
    <property type="component" value="Chromosome II"/>
</dbReference>
<protein>
    <submittedName>
        <fullName evidence="3">Uncharacterized protein</fullName>
    </submittedName>
</protein>
<feature type="transmembrane region" description="Helical" evidence="2">
    <location>
        <begin position="78"/>
        <end position="102"/>
    </location>
</feature>
<reference evidence="3 4" key="1">
    <citation type="submission" date="2018-05" db="EMBL/GenBank/DDBJ databases">
        <authorList>
            <person name="Thind KAUR A."/>
        </authorList>
    </citation>
    <scope>NUCLEOTIDE SEQUENCE [LARGE SCALE GENOMIC DNA]</scope>
</reference>
<keyword evidence="2" id="KW-0812">Transmembrane</keyword>
<organism evidence="3 4">
    <name type="scientific">Triticum aestivum</name>
    <name type="common">Wheat</name>
    <dbReference type="NCBI Taxonomy" id="4565"/>
    <lineage>
        <taxon>Eukaryota</taxon>
        <taxon>Viridiplantae</taxon>
        <taxon>Streptophyta</taxon>
        <taxon>Embryophyta</taxon>
        <taxon>Tracheophyta</taxon>
        <taxon>Spermatophyta</taxon>
        <taxon>Magnoliopsida</taxon>
        <taxon>Liliopsida</taxon>
        <taxon>Poales</taxon>
        <taxon>Poaceae</taxon>
        <taxon>BOP clade</taxon>
        <taxon>Pooideae</taxon>
        <taxon>Triticodae</taxon>
        <taxon>Triticeae</taxon>
        <taxon>Triticinae</taxon>
        <taxon>Triticum</taxon>
    </lineage>
</organism>
<feature type="transmembrane region" description="Helical" evidence="2">
    <location>
        <begin position="149"/>
        <end position="171"/>
    </location>
</feature>
<accession>A0A7H4LEU0</accession>
<keyword evidence="2" id="KW-0472">Membrane</keyword>
<sequence length="175" mass="18907">MLPPVHVRVRPKWRPSHDRVPPPRPYAAYKVGANPHGNFVSESSIAVSSRAPPISPKLSVAREKSGAREMDARDLQTVILKTAVPVMAMLLLLTASTVSVAPDDCACAYLRACFGSNYFLMIGVLCQINLARLLAKEAVLAPTLAARRYYAVGAVACFMELALKLCMILVLCPSA</sequence>
<evidence type="ECO:0000313" key="4">
    <source>
        <dbReference type="Proteomes" id="UP000280104"/>
    </source>
</evidence>
<feature type="transmembrane region" description="Helical" evidence="2">
    <location>
        <begin position="108"/>
        <end position="128"/>
    </location>
</feature>
<evidence type="ECO:0000313" key="3">
    <source>
        <dbReference type="EMBL" id="SPT17128.1"/>
    </source>
</evidence>
<name>A0A7H4LEU0_WHEAT</name>
<evidence type="ECO:0000256" key="1">
    <source>
        <dbReference type="SAM" id="MobiDB-lite"/>
    </source>
</evidence>